<dbReference type="InterPro" id="IPR003593">
    <property type="entry name" value="AAA+_ATPase"/>
</dbReference>
<evidence type="ECO:0000259" key="6">
    <source>
        <dbReference type="PROSITE" id="PS50893"/>
    </source>
</evidence>
<comment type="caution">
    <text evidence="7">The sequence shown here is derived from an EMBL/GenBank/DDBJ whole genome shotgun (WGS) entry which is preliminary data.</text>
</comment>
<evidence type="ECO:0000313" key="8">
    <source>
        <dbReference type="Proteomes" id="UP000028981"/>
    </source>
</evidence>
<keyword evidence="3" id="KW-0813">Transport</keyword>
<dbReference type="RefSeq" id="WP_035086513.1">
    <property type="nucleotide sequence ID" value="NZ_JQGC01000026.1"/>
</dbReference>
<proteinExistence type="inferred from homology"/>
<dbReference type="Pfam" id="PF08402">
    <property type="entry name" value="TOBE_2"/>
    <property type="match status" value="1"/>
</dbReference>
<dbReference type="Pfam" id="PF00005">
    <property type="entry name" value="ABC_tran"/>
    <property type="match status" value="1"/>
</dbReference>
<dbReference type="SMART" id="SM00382">
    <property type="entry name" value="AAA"/>
    <property type="match status" value="1"/>
</dbReference>
<dbReference type="SUPFAM" id="SSF50331">
    <property type="entry name" value="MOP-like"/>
    <property type="match status" value="1"/>
</dbReference>
<dbReference type="InterPro" id="IPR013611">
    <property type="entry name" value="Transp-assoc_OB_typ2"/>
</dbReference>
<dbReference type="EMBL" id="JQGC01000026">
    <property type="protein sequence ID" value="KFL29470.1"/>
    <property type="molecule type" value="Genomic_DNA"/>
</dbReference>
<sequence>MQVTLKNFTKTFDDTTVIDSMNLAVNDGEMLALLGPSGCGKSTTLFAICGIHRINGGQILFGDRDVSDVPSQKRNVGVVFQNYALYPHLTVFENIAFPLSVRGDSKPDIEREVRAIAALTHIEELLARRPAQLSGGQQQRVALARALVRKPDVLLLDEPLANLDAKLRLEMRSEIRRIQLETGITAILVTHDQVEAMSMCDRIAIMNKGEILQIATPTDMYRAPVNKFVAGFLGNPPIVMLEGRTSGDGRFLVKEGTSLPLPARLAGMPGDTPLSLGVRPEHFGAAGANRVEGTISFVEPQGRETLFDVTLDDGVVLRSIQPARDDVVFGQKVVWPLDAEKLLAFDVSGRAV</sequence>
<keyword evidence="8" id="KW-1185">Reference proteome</keyword>
<comment type="subcellular location">
    <subcellularLocation>
        <location evidence="1">Cell inner membrane</location>
        <topology evidence="1">Peripheral membrane protein</topology>
    </subcellularLocation>
</comment>
<dbReference type="STRING" id="46914.JP75_21200"/>
<evidence type="ECO:0000256" key="2">
    <source>
        <dbReference type="ARBA" id="ARBA00005417"/>
    </source>
</evidence>
<comment type="similarity">
    <text evidence="2">Belongs to the ABC transporter superfamily.</text>
</comment>
<gene>
    <name evidence="7" type="ORF">JP75_21200</name>
</gene>
<dbReference type="GO" id="GO:0055052">
    <property type="term" value="C:ATP-binding cassette (ABC) transporter complex, substrate-binding subunit-containing"/>
    <property type="evidence" value="ECO:0007669"/>
    <property type="project" value="TreeGrafter"/>
</dbReference>
<dbReference type="InterPro" id="IPR017871">
    <property type="entry name" value="ABC_transporter-like_CS"/>
</dbReference>
<dbReference type="Gene3D" id="2.40.50.100">
    <property type="match status" value="1"/>
</dbReference>
<dbReference type="InterPro" id="IPR008995">
    <property type="entry name" value="Mo/tungstate-bd_C_term_dom"/>
</dbReference>
<dbReference type="GO" id="GO:0140359">
    <property type="term" value="F:ABC-type transporter activity"/>
    <property type="evidence" value="ECO:0007669"/>
    <property type="project" value="UniProtKB-ARBA"/>
</dbReference>
<dbReference type="GO" id="GO:0016887">
    <property type="term" value="F:ATP hydrolysis activity"/>
    <property type="evidence" value="ECO:0007669"/>
    <property type="project" value="InterPro"/>
</dbReference>
<dbReference type="PANTHER" id="PTHR43875:SF1">
    <property type="entry name" value="OSMOPROTECTIVE COMPOUNDS UPTAKE ATP-BINDING PROTEIN GGTA"/>
    <property type="match status" value="1"/>
</dbReference>
<evidence type="ECO:0000256" key="3">
    <source>
        <dbReference type="ARBA" id="ARBA00022448"/>
    </source>
</evidence>
<organism evidence="7 8">
    <name type="scientific">Devosia riboflavina</name>
    <dbReference type="NCBI Taxonomy" id="46914"/>
    <lineage>
        <taxon>Bacteria</taxon>
        <taxon>Pseudomonadati</taxon>
        <taxon>Pseudomonadota</taxon>
        <taxon>Alphaproteobacteria</taxon>
        <taxon>Hyphomicrobiales</taxon>
        <taxon>Devosiaceae</taxon>
        <taxon>Devosia</taxon>
    </lineage>
</organism>
<dbReference type="AlphaFoldDB" id="A0A087LXW7"/>
<evidence type="ECO:0000256" key="4">
    <source>
        <dbReference type="ARBA" id="ARBA00022741"/>
    </source>
</evidence>
<dbReference type="Proteomes" id="UP000028981">
    <property type="component" value="Unassembled WGS sequence"/>
</dbReference>
<accession>A0A087LXW7</accession>
<dbReference type="InterPro" id="IPR027417">
    <property type="entry name" value="P-loop_NTPase"/>
</dbReference>
<dbReference type="OrthoDB" id="9802264at2"/>
<keyword evidence="5" id="KW-0067">ATP-binding</keyword>
<evidence type="ECO:0000256" key="1">
    <source>
        <dbReference type="ARBA" id="ARBA00004417"/>
    </source>
</evidence>
<dbReference type="PROSITE" id="PS00211">
    <property type="entry name" value="ABC_TRANSPORTER_1"/>
    <property type="match status" value="1"/>
</dbReference>
<protein>
    <submittedName>
        <fullName evidence="7">ABC transporter</fullName>
    </submittedName>
</protein>
<dbReference type="GO" id="GO:0005524">
    <property type="term" value="F:ATP binding"/>
    <property type="evidence" value="ECO:0007669"/>
    <property type="project" value="UniProtKB-KW"/>
</dbReference>
<dbReference type="PANTHER" id="PTHR43875">
    <property type="entry name" value="MALTODEXTRIN IMPORT ATP-BINDING PROTEIN MSMX"/>
    <property type="match status" value="1"/>
</dbReference>
<dbReference type="SUPFAM" id="SSF52540">
    <property type="entry name" value="P-loop containing nucleoside triphosphate hydrolases"/>
    <property type="match status" value="1"/>
</dbReference>
<evidence type="ECO:0000313" key="7">
    <source>
        <dbReference type="EMBL" id="KFL29470.1"/>
    </source>
</evidence>
<evidence type="ECO:0000256" key="5">
    <source>
        <dbReference type="ARBA" id="ARBA00022840"/>
    </source>
</evidence>
<dbReference type="InterPro" id="IPR003439">
    <property type="entry name" value="ABC_transporter-like_ATP-bd"/>
</dbReference>
<dbReference type="PROSITE" id="PS50893">
    <property type="entry name" value="ABC_TRANSPORTER_2"/>
    <property type="match status" value="1"/>
</dbReference>
<dbReference type="InterPro" id="IPR047641">
    <property type="entry name" value="ABC_transpr_MalK/UgpC-like"/>
</dbReference>
<keyword evidence="4" id="KW-0547">Nucleotide-binding</keyword>
<name>A0A087LXW7_9HYPH</name>
<dbReference type="Gene3D" id="2.40.50.140">
    <property type="entry name" value="Nucleic acid-binding proteins"/>
    <property type="match status" value="1"/>
</dbReference>
<dbReference type="Gene3D" id="3.40.50.300">
    <property type="entry name" value="P-loop containing nucleotide triphosphate hydrolases"/>
    <property type="match status" value="1"/>
</dbReference>
<dbReference type="InterPro" id="IPR012340">
    <property type="entry name" value="NA-bd_OB-fold"/>
</dbReference>
<dbReference type="FunFam" id="3.40.50.300:FF:000042">
    <property type="entry name" value="Maltose/maltodextrin ABC transporter, ATP-binding protein"/>
    <property type="match status" value="1"/>
</dbReference>
<feature type="domain" description="ABC transporter" evidence="6">
    <location>
        <begin position="3"/>
        <end position="233"/>
    </location>
</feature>
<reference evidence="7 8" key="1">
    <citation type="submission" date="2014-08" db="EMBL/GenBank/DDBJ databases">
        <authorList>
            <person name="Hassan Y.I."/>
            <person name="Lepp D."/>
            <person name="Zhou T."/>
        </authorList>
    </citation>
    <scope>NUCLEOTIDE SEQUENCE [LARGE SCALE GENOMIC DNA]</scope>
    <source>
        <strain evidence="7 8">IFO13584</strain>
    </source>
</reference>